<dbReference type="PANTHER" id="PTHR38600">
    <property type="entry name" value="TRANSCRIPTIONAL REGULATORY PROTEIN"/>
    <property type="match status" value="1"/>
</dbReference>
<dbReference type="Proteomes" id="UP000430146">
    <property type="component" value="Unassembled WGS sequence"/>
</dbReference>
<dbReference type="GO" id="GO:0003700">
    <property type="term" value="F:DNA-binding transcription factor activity"/>
    <property type="evidence" value="ECO:0007669"/>
    <property type="project" value="InterPro"/>
</dbReference>
<dbReference type="InterPro" id="IPR001845">
    <property type="entry name" value="HTH_ArsR_DNA-bd_dom"/>
</dbReference>
<name>A0A5S9PUM1_MYCVN</name>
<dbReference type="CDD" id="cd00090">
    <property type="entry name" value="HTH_ARSR"/>
    <property type="match status" value="1"/>
</dbReference>
<dbReference type="InterPro" id="IPR036390">
    <property type="entry name" value="WH_DNA-bd_sf"/>
</dbReference>
<dbReference type="EMBL" id="CACSIP010000012">
    <property type="protein sequence ID" value="CAA0108618.1"/>
    <property type="molecule type" value="Genomic_DNA"/>
</dbReference>
<reference evidence="2 3" key="1">
    <citation type="submission" date="2019-11" db="EMBL/GenBank/DDBJ databases">
        <authorList>
            <person name="Holert J."/>
        </authorList>
    </citation>
    <scope>NUCLEOTIDE SEQUENCE [LARGE SCALE GENOMIC DNA]</scope>
    <source>
        <strain evidence="2">BC8_1</strain>
    </source>
</reference>
<dbReference type="SMART" id="SM00418">
    <property type="entry name" value="HTH_ARSR"/>
    <property type="match status" value="1"/>
</dbReference>
<evidence type="ECO:0000259" key="1">
    <source>
        <dbReference type="PROSITE" id="PS50987"/>
    </source>
</evidence>
<sequence length="117" mass="13205">MGAIVNRMVEDPLLDRAYAALADPTRRWLLETLRQGDARITDLAAPLPMTFAGVSRHVGVLESAGLVRREVRGREHWLSARPDGLKSAQRWIDEQTDFWSTRADALSARLRKKGRGR</sequence>
<dbReference type="PANTHER" id="PTHR38600:SF2">
    <property type="entry name" value="SLL0088 PROTEIN"/>
    <property type="match status" value="1"/>
</dbReference>
<feature type="domain" description="HTH arsR-type" evidence="1">
    <location>
        <begin position="6"/>
        <end position="100"/>
    </location>
</feature>
<evidence type="ECO:0000313" key="2">
    <source>
        <dbReference type="EMBL" id="CAA0108618.1"/>
    </source>
</evidence>
<dbReference type="Gene3D" id="1.10.10.10">
    <property type="entry name" value="Winged helix-like DNA-binding domain superfamily/Winged helix DNA-binding domain"/>
    <property type="match status" value="1"/>
</dbReference>
<dbReference type="SUPFAM" id="SSF46785">
    <property type="entry name" value="Winged helix' DNA-binding domain"/>
    <property type="match status" value="1"/>
</dbReference>
<proteinExistence type="predicted"/>
<dbReference type="InterPro" id="IPR036388">
    <property type="entry name" value="WH-like_DNA-bd_sf"/>
</dbReference>
<dbReference type="InterPro" id="IPR011991">
    <property type="entry name" value="ArsR-like_HTH"/>
</dbReference>
<organism evidence="2 3">
    <name type="scientific">Mycolicibacterium vanbaalenii</name>
    <name type="common">Mycobacterium vanbaalenii</name>
    <dbReference type="NCBI Taxonomy" id="110539"/>
    <lineage>
        <taxon>Bacteria</taxon>
        <taxon>Bacillati</taxon>
        <taxon>Actinomycetota</taxon>
        <taxon>Actinomycetes</taxon>
        <taxon>Mycobacteriales</taxon>
        <taxon>Mycobacteriaceae</taxon>
        <taxon>Mycolicibacterium</taxon>
    </lineage>
</organism>
<protein>
    <submittedName>
        <fullName evidence="2">Transcriptional repressor SdpR</fullName>
    </submittedName>
</protein>
<dbReference type="Pfam" id="PF12840">
    <property type="entry name" value="HTH_20"/>
    <property type="match status" value="1"/>
</dbReference>
<dbReference type="AlphaFoldDB" id="A0A5S9PUM1"/>
<gene>
    <name evidence="2" type="primary">sdpR_1</name>
    <name evidence="2" type="ORF">AELLOGFF_00616</name>
</gene>
<accession>A0A5S9PUM1</accession>
<dbReference type="PROSITE" id="PS50987">
    <property type="entry name" value="HTH_ARSR_2"/>
    <property type="match status" value="1"/>
</dbReference>
<dbReference type="NCBIfam" id="NF033788">
    <property type="entry name" value="HTH_metalloreg"/>
    <property type="match status" value="1"/>
</dbReference>
<keyword evidence="3" id="KW-1185">Reference proteome</keyword>
<evidence type="ECO:0000313" key="3">
    <source>
        <dbReference type="Proteomes" id="UP000430146"/>
    </source>
</evidence>